<evidence type="ECO:0000313" key="2">
    <source>
        <dbReference type="Proteomes" id="UP000003146"/>
    </source>
</evidence>
<evidence type="ECO:0000313" key="1">
    <source>
        <dbReference type="EMBL" id="EDV00660.1"/>
    </source>
</evidence>
<organism evidence="1 2">
    <name type="scientific">Phocaeicola coprocola DSM 17136</name>
    <dbReference type="NCBI Taxonomy" id="470145"/>
    <lineage>
        <taxon>Bacteria</taxon>
        <taxon>Pseudomonadati</taxon>
        <taxon>Bacteroidota</taxon>
        <taxon>Bacteroidia</taxon>
        <taxon>Bacteroidales</taxon>
        <taxon>Bacteroidaceae</taxon>
        <taxon>Phocaeicola</taxon>
    </lineage>
</organism>
<protein>
    <submittedName>
        <fullName evidence="1">Uncharacterized protein</fullName>
    </submittedName>
</protein>
<dbReference type="AlphaFoldDB" id="B3JK00"/>
<accession>B3JK00</accession>
<dbReference type="EMBL" id="ABIY02000091">
    <property type="protein sequence ID" value="EDV00660.1"/>
    <property type="molecule type" value="Genomic_DNA"/>
</dbReference>
<sequence>MLKEHENATWLNREELGSVDWLPADVEVVKKLVGRNNVEIKVERQAVMF</sequence>
<proteinExistence type="predicted"/>
<name>B3JK00_9BACT</name>
<dbReference type="Proteomes" id="UP000003146">
    <property type="component" value="Unassembled WGS sequence"/>
</dbReference>
<gene>
    <name evidence="1" type="ORF">BACCOP_02224</name>
</gene>
<comment type="caution">
    <text evidence="1">The sequence shown here is derived from an EMBL/GenBank/DDBJ whole genome shotgun (WGS) entry which is preliminary data.</text>
</comment>
<dbReference type="HOGENOM" id="CLU_3132183_0_0_10"/>
<dbReference type="STRING" id="470145.BACCOP_02224"/>
<reference evidence="1 2" key="1">
    <citation type="submission" date="2008-04" db="EMBL/GenBank/DDBJ databases">
        <title>Draft genome sequence of Bacteroides coprocola (DSM 17136).</title>
        <authorList>
            <person name="Sudarsanam P."/>
            <person name="Ley R."/>
            <person name="Guruge J."/>
            <person name="Turnbaugh P.J."/>
            <person name="Mahowald M."/>
            <person name="Liep D."/>
            <person name="Gordon J."/>
        </authorList>
    </citation>
    <scope>NUCLEOTIDE SEQUENCE [LARGE SCALE GENOMIC DNA]</scope>
    <source>
        <strain evidence="1 2">DSM 17136</strain>
    </source>
</reference>
<reference evidence="1 2" key="2">
    <citation type="submission" date="2008-04" db="EMBL/GenBank/DDBJ databases">
        <authorList>
            <person name="Fulton L."/>
            <person name="Clifton S."/>
            <person name="Fulton B."/>
            <person name="Xu J."/>
            <person name="Minx P."/>
            <person name="Pepin K.H."/>
            <person name="Johnson M."/>
            <person name="Thiruvilangam P."/>
            <person name="Bhonagiri V."/>
            <person name="Nash W.E."/>
            <person name="Mardis E.R."/>
            <person name="Wilson R.K."/>
        </authorList>
    </citation>
    <scope>NUCLEOTIDE SEQUENCE [LARGE SCALE GENOMIC DNA]</scope>
    <source>
        <strain evidence="1 2">DSM 17136</strain>
    </source>
</reference>